<dbReference type="InterPro" id="IPR051798">
    <property type="entry name" value="Class-II_PLP-Dep_Aminotrans"/>
</dbReference>
<dbReference type="PANTHER" id="PTHR43525:SF1">
    <property type="entry name" value="PROTEIN MALY"/>
    <property type="match status" value="1"/>
</dbReference>
<dbReference type="Pfam" id="PF00155">
    <property type="entry name" value="Aminotran_1_2"/>
    <property type="match status" value="1"/>
</dbReference>
<evidence type="ECO:0000313" key="5">
    <source>
        <dbReference type="EMBL" id="CUP21049.1"/>
    </source>
</evidence>
<proteinExistence type="predicted"/>
<dbReference type="InterPro" id="IPR015422">
    <property type="entry name" value="PyrdxlP-dep_Trfase_small"/>
</dbReference>
<keyword evidence="3 5" id="KW-0456">Lyase</keyword>
<dbReference type="EMBL" id="CYZI01000035">
    <property type="protein sequence ID" value="CUP21049.1"/>
    <property type="molecule type" value="Genomic_DNA"/>
</dbReference>
<evidence type="ECO:0000256" key="3">
    <source>
        <dbReference type="ARBA" id="ARBA00023239"/>
    </source>
</evidence>
<dbReference type="SUPFAM" id="SSF53383">
    <property type="entry name" value="PLP-dependent transferases"/>
    <property type="match status" value="1"/>
</dbReference>
<dbReference type="PANTHER" id="PTHR43525">
    <property type="entry name" value="PROTEIN MALY"/>
    <property type="match status" value="1"/>
</dbReference>
<dbReference type="GO" id="GO:0008483">
    <property type="term" value="F:transaminase activity"/>
    <property type="evidence" value="ECO:0007669"/>
    <property type="project" value="UniProtKB-KW"/>
</dbReference>
<dbReference type="AlphaFoldDB" id="A0A174LHU9"/>
<dbReference type="Gene3D" id="3.90.1150.10">
    <property type="entry name" value="Aspartate Aminotransferase, domain 1"/>
    <property type="match status" value="1"/>
</dbReference>
<comment type="cofactor">
    <cofactor evidence="1">
        <name>pyridoxal 5'-phosphate</name>
        <dbReference type="ChEBI" id="CHEBI:597326"/>
    </cofactor>
</comment>
<reference evidence="5 6" key="1">
    <citation type="submission" date="2015-09" db="EMBL/GenBank/DDBJ databases">
        <authorList>
            <consortium name="Pathogen Informatics"/>
        </authorList>
    </citation>
    <scope>NUCLEOTIDE SEQUENCE [LARGE SCALE GENOMIC DNA]</scope>
    <source>
        <strain evidence="5 6">2789STDY5834842</strain>
    </source>
</reference>
<dbReference type="EC" id="4.4.1.8" evidence="5"/>
<evidence type="ECO:0000256" key="2">
    <source>
        <dbReference type="ARBA" id="ARBA00022898"/>
    </source>
</evidence>
<dbReference type="GO" id="GO:0016829">
    <property type="term" value="F:lyase activity"/>
    <property type="evidence" value="ECO:0007669"/>
    <property type="project" value="UniProtKB-KW"/>
</dbReference>
<gene>
    <name evidence="5" type="primary">patB_2</name>
    <name evidence="5" type="ORF">ERS852457_03663</name>
</gene>
<keyword evidence="5" id="KW-0032">Aminotransferase</keyword>
<feature type="domain" description="Aminotransferase class I/classII large" evidence="4">
    <location>
        <begin position="3"/>
        <end position="80"/>
    </location>
</feature>
<organism evidence="5 6">
    <name type="scientific">Phocaeicola vulgatus</name>
    <name type="common">Bacteroides vulgatus</name>
    <dbReference type="NCBI Taxonomy" id="821"/>
    <lineage>
        <taxon>Bacteria</taxon>
        <taxon>Pseudomonadati</taxon>
        <taxon>Bacteroidota</taxon>
        <taxon>Bacteroidia</taxon>
        <taxon>Bacteroidales</taxon>
        <taxon>Bacteroidaceae</taxon>
        <taxon>Phocaeicola</taxon>
    </lineage>
</organism>
<keyword evidence="5" id="KW-0808">Transferase</keyword>
<accession>A0A174LHU9</accession>
<sequence>MQEFCREHLPEFPITVLEGTYLVWMDCHRLGIHSQELEQRLVNEAGLWLNAGTMYGTEGKGFMRWNIACPRTTLAEGLKRFTGFVRNL</sequence>
<evidence type="ECO:0000259" key="4">
    <source>
        <dbReference type="Pfam" id="PF00155"/>
    </source>
</evidence>
<protein>
    <submittedName>
        <fullName evidence="5">Aminotransferase</fullName>
        <ecNumber evidence="5">4.4.1.8</ecNumber>
    </submittedName>
</protein>
<dbReference type="Proteomes" id="UP000095333">
    <property type="component" value="Unassembled WGS sequence"/>
</dbReference>
<dbReference type="InterPro" id="IPR004839">
    <property type="entry name" value="Aminotransferase_I/II_large"/>
</dbReference>
<evidence type="ECO:0000256" key="1">
    <source>
        <dbReference type="ARBA" id="ARBA00001933"/>
    </source>
</evidence>
<keyword evidence="2" id="KW-0663">Pyridoxal phosphate</keyword>
<name>A0A174LHU9_PHOVU</name>
<evidence type="ECO:0000313" key="6">
    <source>
        <dbReference type="Proteomes" id="UP000095333"/>
    </source>
</evidence>
<dbReference type="InterPro" id="IPR015424">
    <property type="entry name" value="PyrdxlP-dep_Trfase"/>
</dbReference>
<dbReference type="GO" id="GO:0030170">
    <property type="term" value="F:pyridoxal phosphate binding"/>
    <property type="evidence" value="ECO:0007669"/>
    <property type="project" value="InterPro"/>
</dbReference>